<gene>
    <name evidence="1" type="ORF">g.10925</name>
</gene>
<sequence>ACSRKKVVSVVKSQIVSLKAGEKPKEEKTSPVNFSCLAAAKDWKILMDIGNKHYVFPPELLVTPLCPDLVAYSLSSKQALIVELTVPWEENILRQNLHKRRKYKELVLTLSDQGFKVNFFAIEVGARGLPGKSLHFFLENLGFSGSQCSIYMEKMTKAAVDASYYLWINRGHDWKGCERSVEAS</sequence>
<protein>
    <submittedName>
        <fullName evidence="1">Uncharacterized protein</fullName>
    </submittedName>
</protein>
<dbReference type="AlphaFoldDB" id="A0A1B6GTC0"/>
<feature type="non-terminal residue" evidence="1">
    <location>
        <position position="1"/>
    </location>
</feature>
<reference evidence="1" key="1">
    <citation type="submission" date="2015-11" db="EMBL/GenBank/DDBJ databases">
        <title>De novo transcriptome assembly of four potential Pierce s Disease insect vectors from Arizona vineyards.</title>
        <authorList>
            <person name="Tassone E.E."/>
        </authorList>
    </citation>
    <scope>NUCLEOTIDE SEQUENCE</scope>
</reference>
<organism evidence="1">
    <name type="scientific">Cuerna arida</name>
    <dbReference type="NCBI Taxonomy" id="1464854"/>
    <lineage>
        <taxon>Eukaryota</taxon>
        <taxon>Metazoa</taxon>
        <taxon>Ecdysozoa</taxon>
        <taxon>Arthropoda</taxon>
        <taxon>Hexapoda</taxon>
        <taxon>Insecta</taxon>
        <taxon>Pterygota</taxon>
        <taxon>Neoptera</taxon>
        <taxon>Paraneoptera</taxon>
        <taxon>Hemiptera</taxon>
        <taxon>Auchenorrhyncha</taxon>
        <taxon>Membracoidea</taxon>
        <taxon>Cicadellidae</taxon>
        <taxon>Cicadellinae</taxon>
        <taxon>Proconiini</taxon>
        <taxon>Cuerna</taxon>
    </lineage>
</organism>
<accession>A0A1B6GTC0</accession>
<name>A0A1B6GTC0_9HEMI</name>
<proteinExistence type="predicted"/>
<evidence type="ECO:0000313" key="1">
    <source>
        <dbReference type="EMBL" id="JAS65672.1"/>
    </source>
</evidence>
<dbReference type="EMBL" id="GECZ01004097">
    <property type="protein sequence ID" value="JAS65672.1"/>
    <property type="molecule type" value="Transcribed_RNA"/>
</dbReference>